<feature type="region of interest" description="Disordered" evidence="1">
    <location>
        <begin position="1"/>
        <end position="180"/>
    </location>
</feature>
<feature type="compositionally biased region" description="Basic residues" evidence="1">
    <location>
        <begin position="34"/>
        <end position="48"/>
    </location>
</feature>
<feature type="compositionally biased region" description="Polar residues" evidence="1">
    <location>
        <begin position="147"/>
        <end position="159"/>
    </location>
</feature>
<feature type="compositionally biased region" description="Polar residues" evidence="1">
    <location>
        <begin position="111"/>
        <end position="128"/>
    </location>
</feature>
<reference evidence="3" key="1">
    <citation type="submission" date="2025-08" db="UniProtKB">
        <authorList>
            <consortium name="RefSeq"/>
        </authorList>
    </citation>
    <scope>IDENTIFICATION</scope>
</reference>
<evidence type="ECO:0000313" key="2">
    <source>
        <dbReference type="Proteomes" id="UP001652624"/>
    </source>
</evidence>
<sequence>MSMEFIPQLGKEKMSPHPVRCLDSNLGAGGSRKSSPRRRRVPPRRNRRLVSLQRLPLGTFKPPPGPIPSFPRADRPISHPATASENSRETSPSTPLPAGRPWPSSHRVDPNSRSSWSCSPPRNVQRTFSASCSSPAGLSSKEVASGWSPQENNSPSCSTAGPKGNRRGEEGTLGDTSGFGLRRGGAARRAVAVAVCTAADEQGLGRGCRSRPARVVGLGAATFLEAAGKRSGAEVPQQYQQQTTPVLNISEGRLIGEVNQALQKRRWRQPDALLAIF</sequence>
<feature type="compositionally biased region" description="Polar residues" evidence="1">
    <location>
        <begin position="81"/>
        <end position="93"/>
    </location>
</feature>
<gene>
    <name evidence="3" type="primary">LOC132538664</name>
</gene>
<dbReference type="RefSeq" id="XP_060047854.1">
    <property type="nucleotide sequence ID" value="XM_060191871.1"/>
</dbReference>
<keyword evidence="2" id="KW-1185">Reference proteome</keyword>
<accession>A0ABM3XGA8</accession>
<evidence type="ECO:0000313" key="3">
    <source>
        <dbReference type="RefSeq" id="XP_060047854.1"/>
    </source>
</evidence>
<dbReference type="Proteomes" id="UP001652624">
    <property type="component" value="Chromosome 5"/>
</dbReference>
<name>A0ABM3XGA8_ERIEU</name>
<protein>
    <submittedName>
        <fullName evidence="3">Uncharacterized protein LOC132538664</fullName>
    </submittedName>
</protein>
<organism evidence="2 3">
    <name type="scientific">Erinaceus europaeus</name>
    <name type="common">Western European hedgehog</name>
    <dbReference type="NCBI Taxonomy" id="9365"/>
    <lineage>
        <taxon>Eukaryota</taxon>
        <taxon>Metazoa</taxon>
        <taxon>Chordata</taxon>
        <taxon>Craniata</taxon>
        <taxon>Vertebrata</taxon>
        <taxon>Euteleostomi</taxon>
        <taxon>Mammalia</taxon>
        <taxon>Eutheria</taxon>
        <taxon>Laurasiatheria</taxon>
        <taxon>Eulipotyphla</taxon>
        <taxon>Erinaceidae</taxon>
        <taxon>Erinaceinae</taxon>
        <taxon>Erinaceus</taxon>
    </lineage>
</organism>
<proteinExistence type="predicted"/>
<evidence type="ECO:0000256" key="1">
    <source>
        <dbReference type="SAM" id="MobiDB-lite"/>
    </source>
</evidence>
<dbReference type="GeneID" id="132538664"/>
<feature type="compositionally biased region" description="Low complexity" evidence="1">
    <location>
        <begin position="129"/>
        <end position="140"/>
    </location>
</feature>